<evidence type="ECO:0000256" key="2">
    <source>
        <dbReference type="SAM" id="SignalP"/>
    </source>
</evidence>
<keyword evidence="2" id="KW-0732">Signal</keyword>
<dbReference type="EMBL" id="WHSB02000018">
    <property type="protein sequence ID" value="MCQ4634237.1"/>
    <property type="molecule type" value="Genomic_DNA"/>
</dbReference>
<name>A0ABT1RGC0_9HYPH</name>
<evidence type="ECO:0000313" key="3">
    <source>
        <dbReference type="EMBL" id="MCQ4634237.1"/>
    </source>
</evidence>
<feature type="chain" id="PRO_5046741809" evidence="2">
    <location>
        <begin position="23"/>
        <end position="177"/>
    </location>
</feature>
<dbReference type="RefSeq" id="WP_256120833.1">
    <property type="nucleotide sequence ID" value="NZ_WHSB02000018.1"/>
</dbReference>
<feature type="region of interest" description="Disordered" evidence="1">
    <location>
        <begin position="37"/>
        <end position="56"/>
    </location>
</feature>
<reference evidence="3" key="1">
    <citation type="submission" date="2021-07" db="EMBL/GenBank/DDBJ databases">
        <title>Shinella sp. nov., a novel member of the genus Shinella from water.</title>
        <authorList>
            <person name="Deng Y."/>
        </authorList>
    </citation>
    <scope>NUCLEOTIDE SEQUENCE</scope>
    <source>
        <strain evidence="3">CPCC 100929</strain>
    </source>
</reference>
<feature type="signal peptide" evidence="2">
    <location>
        <begin position="1"/>
        <end position="22"/>
    </location>
</feature>
<organism evidence="3 4">
    <name type="scientific">Shinella lacus</name>
    <dbReference type="NCBI Taxonomy" id="2654216"/>
    <lineage>
        <taxon>Bacteria</taxon>
        <taxon>Pseudomonadati</taxon>
        <taxon>Pseudomonadota</taxon>
        <taxon>Alphaproteobacteria</taxon>
        <taxon>Hyphomicrobiales</taxon>
        <taxon>Rhizobiaceae</taxon>
        <taxon>Shinella</taxon>
    </lineage>
</organism>
<protein>
    <submittedName>
        <fullName evidence="3">Uncharacterized protein</fullName>
    </submittedName>
</protein>
<gene>
    <name evidence="3" type="ORF">GB927_029665</name>
</gene>
<comment type="caution">
    <text evidence="3">The sequence shown here is derived from an EMBL/GenBank/DDBJ whole genome shotgun (WGS) entry which is preliminary data.</text>
</comment>
<dbReference type="Proteomes" id="UP000996601">
    <property type="component" value="Unassembled WGS sequence"/>
</dbReference>
<evidence type="ECO:0000313" key="4">
    <source>
        <dbReference type="Proteomes" id="UP000996601"/>
    </source>
</evidence>
<proteinExistence type="predicted"/>
<evidence type="ECO:0000256" key="1">
    <source>
        <dbReference type="SAM" id="MobiDB-lite"/>
    </source>
</evidence>
<keyword evidence="4" id="KW-1185">Reference proteome</keyword>
<sequence length="177" mass="19256">MKIWQCAMFSTLFAWSPQPCLAEAWELAQVDTAPVDTLHKNRTPGGSPPTGSALPEAGAKTVDAADMPRTVDEMLLRLLAMNITYSVPESQLREWLANAEYTPYPAVAAGLVSLLQGRRLKNPLDLDVIVYDYESSPGAQSPRRNEDVDQAILTAAVLKGYNARHATSATALSEIIE</sequence>
<accession>A0ABT1RGC0</accession>